<dbReference type="SMART" id="SM00593">
    <property type="entry name" value="RUN"/>
    <property type="match status" value="1"/>
</dbReference>
<gene>
    <name evidence="6" type="ORF">ACEWY4_020219</name>
</gene>
<feature type="compositionally biased region" description="Low complexity" evidence="3">
    <location>
        <begin position="345"/>
        <end position="355"/>
    </location>
</feature>
<sequence>MHSSTRSSVPVRPRRFEARQTETKSQGPGNKREDKNINTKPNSAKSSPRRVTRCAPESSRIRSGAQVGRNTAVKPLVARQQKNMAQSAAANAKPKNRPALPNLPPLADPNCNEPSLPCLCCDGRSPQDSNSLFNHNHNNNNTVTMRQQLQLQQPSKPHRESETWQRESEVKVKAEVRPEVRAREKEVEPRGPVAQANKQEEESLVPEDKEKMADEEDSDIEVAVSPDVDPNGNDQVAVEEEDEEEDEDDDDDDDTLVPSCCDGPASMLEFSLTSSTSSSSTSISSCSDLELDCPDTYSLSSQDQDVPEGYPSSCSPIAQPHILPLDLNTPMGRPMSPCSPDEGYPSVPSSPSSDSSDGKAQTGQYGTKRGLLNFLDSMDELGKMDRFYHVVQVVRWELDDDMGLRDRLDHLYRLEKVNRQVKLFHLAKLQEASLDLDEEEIAGMLDEMGNIDIPWKLYKSGTSCDSQEFSDAGVDVTGPSDLDEPALPDSLTSSPLEPPPRPPKPPVRHVSTQPEAHTYINVSRGLSTVSSPISPASAAVSPSTSSHKTKKAIPDPPPLPPPPCHAAIPYFTLYSASSSAPSPTPPIPPPRTRHLARREAMRCAQLQQQAENSPVSLPPPTSKPPPLPPPPVLPSPPKIPPPPSLPPPPSFHALDVEIQKLLALAGLTQAELLKLSPELGVCVGGALDSSQGEEEEEEVATPEPEPAKITRRKDSMNMSGDRDRVSKYDAKGMEVAWVDGWAGAKKFGEHGADVSEQDDTYGDRTCEAKRDALSTTSFTEMARRRKQNGESATSSCSCGYGADPSLSTGSYYSTEISSASNPIATFNNFDYSSEIPDTPPPPPPRPLPPCPPVTSKPPKLPPAKRCTLPANASRPDRFDWLIAFTPDTEASSWELRKGTSGVIPPKATQGAKVTTFKELRNRSKQSHPPAPAKAEPEPDPTVATPDPDFLYNLKWRREKEGGDGTQWEYTSQAEASFLKPPPTPASLSLFREMRHLTLEADGQAEPQPLQRIGCSASEGNLWNRGGEKEGDSRSSEEKEEEDEEEVQVRGRADGGRTLESRSSAVRSLSFAGSVQKAEGWMGDDDASSTLRGPGLSSQCLQEKRALVSAVSLAVEAILAQFSTSRTLVQKALSGDSSVNPTLGRLVLQCLCPALRSLLSDGLKPHQSDLIAGRRPNSPWGLVQASTKPGLKTQGLHSLQCRVAELPQLRHSRHRFNAFLLGLLNIKLLDYWISHLQTCSDVLMTYYRPDSFMRLSLTSCQPLFEELLLLLQPLSLLTFNLDLLFQHHHLDPASPAETPASHSPDLPSPPNQGLGFGVSPRGLFQGRRLESVSEHDAGRPESNASNQSAVLSGLSMPLAGGAVRSACRGPVPASAFGSKGGTSPQLQWVQEKDIVPPPDDSGYSLSEQAEQVIQQGWGAVVRWGERLGHNLSSFSSSNSEETSPDPRRGPGPIHSDPQEEASRWPSSMAVPWGLERLFGASKIPSNPLAHSPQTPHRRPSQWLAPSVSVLTRMVSGGQSPLPDRILVEAKRALPIQKEREETQDKPKGTRAVRTLCDHSGTGAELSFQKGEELVVLGSVDQDWIRCRQGEKEGLVPIGYTSLIM</sequence>
<feature type="compositionally biased region" description="Acidic residues" evidence="3">
    <location>
        <begin position="691"/>
        <end position="700"/>
    </location>
</feature>
<feature type="compositionally biased region" description="Low complexity" evidence="3">
    <location>
        <begin position="528"/>
        <end position="546"/>
    </location>
</feature>
<feature type="region of interest" description="Disordered" evidence="3">
    <location>
        <begin position="148"/>
        <end position="365"/>
    </location>
</feature>
<evidence type="ECO:0000256" key="1">
    <source>
        <dbReference type="ARBA" id="ARBA00022443"/>
    </source>
</evidence>
<reference evidence="6 7" key="1">
    <citation type="submission" date="2024-09" db="EMBL/GenBank/DDBJ databases">
        <title>A chromosome-level genome assembly of Gray's grenadier anchovy, Coilia grayii.</title>
        <authorList>
            <person name="Fu Z."/>
        </authorList>
    </citation>
    <scope>NUCLEOTIDE SEQUENCE [LARGE SCALE GENOMIC DNA]</scope>
    <source>
        <strain evidence="6">G4</strain>
        <tissue evidence="6">Muscle</tissue>
    </source>
</reference>
<dbReference type="PROSITE" id="PS50826">
    <property type="entry name" value="RUN"/>
    <property type="match status" value="1"/>
</dbReference>
<comment type="caution">
    <text evidence="6">The sequence shown here is derived from an EMBL/GenBank/DDBJ whole genome shotgun (WGS) entry which is preliminary data.</text>
</comment>
<dbReference type="Gene3D" id="2.30.30.40">
    <property type="entry name" value="SH3 Domains"/>
    <property type="match status" value="1"/>
</dbReference>
<feature type="compositionally biased region" description="Basic and acidic residues" evidence="3">
    <location>
        <begin position="1025"/>
        <end position="1036"/>
    </location>
</feature>
<dbReference type="PROSITE" id="PS50002">
    <property type="entry name" value="SH3"/>
    <property type="match status" value="1"/>
</dbReference>
<feature type="compositionally biased region" description="Pro residues" evidence="3">
    <location>
        <begin position="837"/>
        <end position="861"/>
    </location>
</feature>
<dbReference type="Pfam" id="PF02759">
    <property type="entry name" value="RUN"/>
    <property type="match status" value="1"/>
</dbReference>
<evidence type="ECO:0000259" key="5">
    <source>
        <dbReference type="PROSITE" id="PS50826"/>
    </source>
</evidence>
<feature type="region of interest" description="Disordered" evidence="3">
    <location>
        <begin position="960"/>
        <end position="986"/>
    </location>
</feature>
<feature type="region of interest" description="Disordered" evidence="3">
    <location>
        <begin position="528"/>
        <end position="564"/>
    </location>
</feature>
<feature type="region of interest" description="Disordered" evidence="3">
    <location>
        <begin position="1373"/>
        <end position="1401"/>
    </location>
</feature>
<feature type="domain" description="RUN" evidence="5">
    <location>
        <begin position="1141"/>
        <end position="1285"/>
    </location>
</feature>
<evidence type="ECO:0008006" key="8">
    <source>
        <dbReference type="Google" id="ProtNLM"/>
    </source>
</evidence>
<evidence type="ECO:0000259" key="4">
    <source>
        <dbReference type="PROSITE" id="PS50002"/>
    </source>
</evidence>
<feature type="region of interest" description="Disordered" evidence="3">
    <location>
        <begin position="777"/>
        <end position="797"/>
    </location>
</feature>
<feature type="region of interest" description="Disordered" evidence="3">
    <location>
        <begin position="1"/>
        <end position="108"/>
    </location>
</feature>
<dbReference type="SUPFAM" id="SSF50044">
    <property type="entry name" value="SH3-domain"/>
    <property type="match status" value="1"/>
</dbReference>
<dbReference type="Gene3D" id="1.20.58.900">
    <property type="match status" value="1"/>
</dbReference>
<feature type="compositionally biased region" description="Pro residues" evidence="3">
    <location>
        <begin position="496"/>
        <end position="505"/>
    </location>
</feature>
<feature type="compositionally biased region" description="Low complexity" evidence="3">
    <location>
        <begin position="1431"/>
        <end position="1440"/>
    </location>
</feature>
<dbReference type="InterPro" id="IPR001452">
    <property type="entry name" value="SH3_domain"/>
</dbReference>
<feature type="compositionally biased region" description="Acidic residues" evidence="3">
    <location>
        <begin position="237"/>
        <end position="255"/>
    </location>
</feature>
<evidence type="ECO:0000313" key="6">
    <source>
        <dbReference type="EMBL" id="KAL2084701.1"/>
    </source>
</evidence>
<dbReference type="InterPro" id="IPR047343">
    <property type="entry name" value="RUSC1_2"/>
</dbReference>
<dbReference type="InterPro" id="IPR004012">
    <property type="entry name" value="Run_dom"/>
</dbReference>
<dbReference type="SMART" id="SM00326">
    <property type="entry name" value="SH3"/>
    <property type="match status" value="1"/>
</dbReference>
<keyword evidence="7" id="KW-1185">Reference proteome</keyword>
<dbReference type="EMBL" id="JBHFQA010000017">
    <property type="protein sequence ID" value="KAL2084701.1"/>
    <property type="molecule type" value="Genomic_DNA"/>
</dbReference>
<dbReference type="InterPro" id="IPR036028">
    <property type="entry name" value="SH3-like_dom_sf"/>
</dbReference>
<feature type="domain" description="SH3" evidence="4">
    <location>
        <begin position="1546"/>
        <end position="1603"/>
    </location>
</feature>
<evidence type="ECO:0000256" key="2">
    <source>
        <dbReference type="PROSITE-ProRule" id="PRU00192"/>
    </source>
</evidence>
<feature type="compositionally biased region" description="Low complexity" evidence="3">
    <location>
        <begin position="271"/>
        <end position="287"/>
    </location>
</feature>
<feature type="compositionally biased region" description="Pro residues" evidence="3">
    <location>
        <begin position="554"/>
        <end position="564"/>
    </location>
</feature>
<dbReference type="SUPFAM" id="SSF140741">
    <property type="entry name" value="RUN domain-like"/>
    <property type="match status" value="1"/>
</dbReference>
<dbReference type="PANTHER" id="PTHR15591">
    <property type="entry name" value="RUN AND SH3 DOMAIN CONTAINING"/>
    <property type="match status" value="1"/>
</dbReference>
<feature type="region of interest" description="Disordered" evidence="3">
    <location>
        <begin position="1482"/>
        <end position="1501"/>
    </location>
</feature>
<feature type="region of interest" description="Disordered" evidence="3">
    <location>
        <begin position="1000"/>
        <end position="1060"/>
    </location>
</feature>
<proteinExistence type="predicted"/>
<feature type="compositionally biased region" description="Basic and acidic residues" evidence="3">
    <location>
        <begin position="198"/>
        <end position="212"/>
    </location>
</feature>
<feature type="region of interest" description="Disordered" evidence="3">
    <location>
        <begin position="1430"/>
        <end position="1465"/>
    </location>
</feature>
<feature type="region of interest" description="Disordered" evidence="3">
    <location>
        <begin position="918"/>
        <end position="948"/>
    </location>
</feature>
<feature type="region of interest" description="Disordered" evidence="3">
    <location>
        <begin position="468"/>
        <end position="513"/>
    </location>
</feature>
<dbReference type="Pfam" id="PF00018">
    <property type="entry name" value="SH3_1"/>
    <property type="match status" value="1"/>
</dbReference>
<feature type="compositionally biased region" description="Basic and acidic residues" evidence="3">
    <location>
        <begin position="705"/>
        <end position="725"/>
    </location>
</feature>
<dbReference type="InterPro" id="IPR037213">
    <property type="entry name" value="Run_dom_sf"/>
</dbReference>
<feature type="region of interest" description="Disordered" evidence="3">
    <location>
        <begin position="1293"/>
        <end position="1313"/>
    </location>
</feature>
<feature type="compositionally biased region" description="Basic and acidic residues" evidence="3">
    <location>
        <begin position="157"/>
        <end position="189"/>
    </location>
</feature>
<dbReference type="Proteomes" id="UP001591681">
    <property type="component" value="Unassembled WGS sequence"/>
</dbReference>
<evidence type="ECO:0000313" key="7">
    <source>
        <dbReference type="Proteomes" id="UP001591681"/>
    </source>
</evidence>
<feature type="compositionally biased region" description="Low complexity" evidence="3">
    <location>
        <begin position="88"/>
        <end position="100"/>
    </location>
</feature>
<feature type="region of interest" description="Disordered" evidence="3">
    <location>
        <begin position="829"/>
        <end position="871"/>
    </location>
</feature>
<feature type="region of interest" description="Disordered" evidence="3">
    <location>
        <begin position="577"/>
        <end position="651"/>
    </location>
</feature>
<feature type="compositionally biased region" description="Basic and acidic residues" evidence="3">
    <location>
        <begin position="1046"/>
        <end position="1059"/>
    </location>
</feature>
<evidence type="ECO:0000256" key="3">
    <source>
        <dbReference type="SAM" id="MobiDB-lite"/>
    </source>
</evidence>
<accession>A0ABD1JBZ3</accession>
<feature type="compositionally biased region" description="Pro residues" evidence="3">
    <location>
        <begin position="616"/>
        <end position="650"/>
    </location>
</feature>
<dbReference type="PANTHER" id="PTHR15591:SF11">
    <property type="entry name" value="AP-4 COMPLEX ACCESSORY SUBUNIT RUSC1"/>
    <property type="match status" value="1"/>
</dbReference>
<protein>
    <recommendedName>
        <fullName evidence="8">RUN and SH3 domain-containing protein 1</fullName>
    </recommendedName>
</protein>
<name>A0ABD1JBZ3_9TELE</name>
<feature type="region of interest" description="Disordered" evidence="3">
    <location>
        <begin position="685"/>
        <end position="725"/>
    </location>
</feature>
<keyword evidence="1 2" id="KW-0728">SH3 domain</keyword>
<organism evidence="6 7">
    <name type="scientific">Coilia grayii</name>
    <name type="common">Gray's grenadier anchovy</name>
    <dbReference type="NCBI Taxonomy" id="363190"/>
    <lineage>
        <taxon>Eukaryota</taxon>
        <taxon>Metazoa</taxon>
        <taxon>Chordata</taxon>
        <taxon>Craniata</taxon>
        <taxon>Vertebrata</taxon>
        <taxon>Euteleostomi</taxon>
        <taxon>Actinopterygii</taxon>
        <taxon>Neopterygii</taxon>
        <taxon>Teleostei</taxon>
        <taxon>Clupei</taxon>
        <taxon>Clupeiformes</taxon>
        <taxon>Clupeoidei</taxon>
        <taxon>Engraulidae</taxon>
        <taxon>Coilinae</taxon>
        <taxon>Coilia</taxon>
    </lineage>
</organism>
<feature type="compositionally biased region" description="Low complexity" evidence="3">
    <location>
        <begin position="1"/>
        <end position="11"/>
    </location>
</feature>